<sequence>MPGSRLCGRGGCCLASPLAGSFRLLGWKPVLGLSVTHSSLILFLDLDAALSIHNRSPRQHTSVGEDTCSCLPLIDILERKRSFRFLGKTHFEVLFLRPNP</sequence>
<dbReference type="AlphaFoldDB" id="A0A151NMM5"/>
<dbReference type="EMBL" id="AKHW03002540">
    <property type="protein sequence ID" value="KYO37970.1"/>
    <property type="molecule type" value="Genomic_DNA"/>
</dbReference>
<accession>A0A151NMM5</accession>
<name>A0A151NMM5_ALLMI</name>
<keyword evidence="2" id="KW-1185">Reference proteome</keyword>
<proteinExistence type="predicted"/>
<dbReference type="Proteomes" id="UP000050525">
    <property type="component" value="Unassembled WGS sequence"/>
</dbReference>
<comment type="caution">
    <text evidence="1">The sequence shown here is derived from an EMBL/GenBank/DDBJ whole genome shotgun (WGS) entry which is preliminary data.</text>
</comment>
<protein>
    <submittedName>
        <fullName evidence="1">Uncharacterized protein</fullName>
    </submittedName>
</protein>
<evidence type="ECO:0000313" key="2">
    <source>
        <dbReference type="Proteomes" id="UP000050525"/>
    </source>
</evidence>
<reference evidence="1 2" key="1">
    <citation type="journal article" date="2012" name="Genome Biol.">
        <title>Sequencing three crocodilian genomes to illuminate the evolution of archosaurs and amniotes.</title>
        <authorList>
            <person name="St John J.A."/>
            <person name="Braun E.L."/>
            <person name="Isberg S.R."/>
            <person name="Miles L.G."/>
            <person name="Chong A.Y."/>
            <person name="Gongora J."/>
            <person name="Dalzell P."/>
            <person name="Moran C."/>
            <person name="Bed'hom B."/>
            <person name="Abzhanov A."/>
            <person name="Burgess S.C."/>
            <person name="Cooksey A.M."/>
            <person name="Castoe T.A."/>
            <person name="Crawford N.G."/>
            <person name="Densmore L.D."/>
            <person name="Drew J.C."/>
            <person name="Edwards S.V."/>
            <person name="Faircloth B.C."/>
            <person name="Fujita M.K."/>
            <person name="Greenwold M.J."/>
            <person name="Hoffmann F.G."/>
            <person name="Howard J.M."/>
            <person name="Iguchi T."/>
            <person name="Janes D.E."/>
            <person name="Khan S.Y."/>
            <person name="Kohno S."/>
            <person name="de Koning A.J."/>
            <person name="Lance S.L."/>
            <person name="McCarthy F.M."/>
            <person name="McCormack J.E."/>
            <person name="Merchant M.E."/>
            <person name="Peterson D.G."/>
            <person name="Pollock D.D."/>
            <person name="Pourmand N."/>
            <person name="Raney B.J."/>
            <person name="Roessler K.A."/>
            <person name="Sanford J.R."/>
            <person name="Sawyer R.H."/>
            <person name="Schmidt C.J."/>
            <person name="Triplett E.W."/>
            <person name="Tuberville T.D."/>
            <person name="Venegas-Anaya M."/>
            <person name="Howard J.T."/>
            <person name="Jarvis E.D."/>
            <person name="Guillette L.J.Jr."/>
            <person name="Glenn T.C."/>
            <person name="Green R.E."/>
            <person name="Ray D.A."/>
        </authorList>
    </citation>
    <scope>NUCLEOTIDE SEQUENCE [LARGE SCALE GENOMIC DNA]</scope>
    <source>
        <strain evidence="1">KSC_2009_1</strain>
    </source>
</reference>
<organism evidence="1 2">
    <name type="scientific">Alligator mississippiensis</name>
    <name type="common">American alligator</name>
    <dbReference type="NCBI Taxonomy" id="8496"/>
    <lineage>
        <taxon>Eukaryota</taxon>
        <taxon>Metazoa</taxon>
        <taxon>Chordata</taxon>
        <taxon>Craniata</taxon>
        <taxon>Vertebrata</taxon>
        <taxon>Euteleostomi</taxon>
        <taxon>Archelosauria</taxon>
        <taxon>Archosauria</taxon>
        <taxon>Crocodylia</taxon>
        <taxon>Alligatoridae</taxon>
        <taxon>Alligatorinae</taxon>
        <taxon>Alligator</taxon>
    </lineage>
</organism>
<gene>
    <name evidence="1" type="ORF">Y1Q_0019457</name>
</gene>
<evidence type="ECO:0000313" key="1">
    <source>
        <dbReference type="EMBL" id="KYO37970.1"/>
    </source>
</evidence>